<dbReference type="Pfam" id="PF04024">
    <property type="entry name" value="PspC"/>
    <property type="match status" value="1"/>
</dbReference>
<dbReference type="Pfam" id="PF22570">
    <property type="entry name" value="LiaF-TM"/>
    <property type="match status" value="1"/>
</dbReference>
<evidence type="ECO:0000256" key="5">
    <source>
        <dbReference type="ARBA" id="ARBA00023136"/>
    </source>
</evidence>
<evidence type="ECO:0000256" key="6">
    <source>
        <dbReference type="SAM" id="Phobius"/>
    </source>
</evidence>
<feature type="domain" description="Phage shock protein PspC N-terminal" evidence="7">
    <location>
        <begin position="6"/>
        <end position="62"/>
    </location>
</feature>
<evidence type="ECO:0000256" key="2">
    <source>
        <dbReference type="ARBA" id="ARBA00022475"/>
    </source>
</evidence>
<dbReference type="AlphaFoldDB" id="A0A2M6WNT6"/>
<dbReference type="PANTHER" id="PTHR33885:SF3">
    <property type="entry name" value="PHAGE SHOCK PROTEIN C"/>
    <property type="match status" value="1"/>
</dbReference>
<evidence type="ECO:0000256" key="1">
    <source>
        <dbReference type="ARBA" id="ARBA00004162"/>
    </source>
</evidence>
<comment type="caution">
    <text evidence="9">The sequence shown here is derived from an EMBL/GenBank/DDBJ whole genome shotgun (WGS) entry which is preliminary data.</text>
</comment>
<dbReference type="InterPro" id="IPR054331">
    <property type="entry name" value="LiaF_TM"/>
</dbReference>
<keyword evidence="4 6" id="KW-1133">Transmembrane helix</keyword>
<evidence type="ECO:0000256" key="4">
    <source>
        <dbReference type="ARBA" id="ARBA00022989"/>
    </source>
</evidence>
<feature type="transmembrane region" description="Helical" evidence="6">
    <location>
        <begin position="33"/>
        <end position="60"/>
    </location>
</feature>
<dbReference type="Proteomes" id="UP000228900">
    <property type="component" value="Unassembled WGS sequence"/>
</dbReference>
<proteinExistence type="predicted"/>
<keyword evidence="3 6" id="KW-0812">Transmembrane</keyword>
<dbReference type="EMBL" id="PFAQ01000047">
    <property type="protein sequence ID" value="PIT94471.1"/>
    <property type="molecule type" value="Genomic_DNA"/>
</dbReference>
<sequence length="153" mass="17266">MSESIKKLYRSRTDRVIWGVCGGLGEYFGVDSILFRIFFLILALGNGFGILLYLILALLIPSAPKSQAAGSERVKSLAQELSVSVKKISGEMKIESGYRVRNILGLIVLIIGILLLLQRFFHLYLDWSLIYPLLVIFLGLYFMNSYSKNNKPK</sequence>
<evidence type="ECO:0000313" key="9">
    <source>
        <dbReference type="EMBL" id="PIT94471.1"/>
    </source>
</evidence>
<keyword evidence="5 6" id="KW-0472">Membrane</keyword>
<reference evidence="10" key="1">
    <citation type="submission" date="2017-09" db="EMBL/GenBank/DDBJ databases">
        <title>Depth-based differentiation of microbial function through sediment-hosted aquifers and enrichment of novel symbionts in the deep terrestrial subsurface.</title>
        <authorList>
            <person name="Probst A.J."/>
            <person name="Ladd B."/>
            <person name="Jarett J.K."/>
            <person name="Geller-Mcgrath D.E."/>
            <person name="Sieber C.M.K."/>
            <person name="Emerson J.B."/>
            <person name="Anantharaman K."/>
            <person name="Thomas B.C."/>
            <person name="Malmstrom R."/>
            <person name="Stieglmeier M."/>
            <person name="Klingl A."/>
            <person name="Woyke T."/>
            <person name="Ryan C.M."/>
            <person name="Banfield J.F."/>
        </authorList>
    </citation>
    <scope>NUCLEOTIDE SEQUENCE [LARGE SCALE GENOMIC DNA]</scope>
</reference>
<feature type="domain" description="LiaF transmembrane" evidence="8">
    <location>
        <begin position="101"/>
        <end position="145"/>
    </location>
</feature>
<organism evidence="9 10">
    <name type="scientific">Candidatus Falkowbacteria bacterium CG10_big_fil_rev_8_21_14_0_10_39_9</name>
    <dbReference type="NCBI Taxonomy" id="1974566"/>
    <lineage>
        <taxon>Bacteria</taxon>
        <taxon>Candidatus Falkowiibacteriota</taxon>
    </lineage>
</organism>
<name>A0A2M6WNT6_9BACT</name>
<protein>
    <submittedName>
        <fullName evidence="9">Uncharacterized protein</fullName>
    </submittedName>
</protein>
<evidence type="ECO:0000256" key="3">
    <source>
        <dbReference type="ARBA" id="ARBA00022692"/>
    </source>
</evidence>
<evidence type="ECO:0000313" key="10">
    <source>
        <dbReference type="Proteomes" id="UP000228900"/>
    </source>
</evidence>
<evidence type="ECO:0000259" key="7">
    <source>
        <dbReference type="Pfam" id="PF04024"/>
    </source>
</evidence>
<keyword evidence="2" id="KW-1003">Cell membrane</keyword>
<dbReference type="PANTHER" id="PTHR33885">
    <property type="entry name" value="PHAGE SHOCK PROTEIN C"/>
    <property type="match status" value="1"/>
</dbReference>
<comment type="subcellular location">
    <subcellularLocation>
        <location evidence="1">Cell membrane</location>
        <topology evidence="1">Single-pass membrane protein</topology>
    </subcellularLocation>
</comment>
<feature type="transmembrane region" description="Helical" evidence="6">
    <location>
        <begin position="102"/>
        <end position="121"/>
    </location>
</feature>
<gene>
    <name evidence="9" type="ORF">COT98_03430</name>
</gene>
<dbReference type="InterPro" id="IPR052027">
    <property type="entry name" value="PspC"/>
</dbReference>
<dbReference type="InterPro" id="IPR007168">
    <property type="entry name" value="Phageshock_PspC_N"/>
</dbReference>
<dbReference type="GO" id="GO:0005886">
    <property type="term" value="C:plasma membrane"/>
    <property type="evidence" value="ECO:0007669"/>
    <property type="project" value="UniProtKB-SubCell"/>
</dbReference>
<accession>A0A2M6WNT6</accession>
<feature type="transmembrane region" description="Helical" evidence="6">
    <location>
        <begin position="127"/>
        <end position="143"/>
    </location>
</feature>
<evidence type="ECO:0000259" key="8">
    <source>
        <dbReference type="Pfam" id="PF22570"/>
    </source>
</evidence>